<dbReference type="AlphaFoldDB" id="A0A6J5FCK2"/>
<feature type="transmembrane region" description="Helical" evidence="1">
    <location>
        <begin position="40"/>
        <end position="61"/>
    </location>
</feature>
<keyword evidence="1" id="KW-0472">Membrane</keyword>
<evidence type="ECO:0000313" key="3">
    <source>
        <dbReference type="Proteomes" id="UP000494119"/>
    </source>
</evidence>
<dbReference type="EMBL" id="CADIKL010000002">
    <property type="protein sequence ID" value="CAB3777386.1"/>
    <property type="molecule type" value="Genomic_DNA"/>
</dbReference>
<keyword evidence="1" id="KW-0812">Transmembrane</keyword>
<feature type="transmembrane region" description="Helical" evidence="1">
    <location>
        <begin position="6"/>
        <end position="28"/>
    </location>
</feature>
<keyword evidence="1" id="KW-1133">Transmembrane helix</keyword>
<proteinExistence type="predicted"/>
<accession>A0A6J5FCK2</accession>
<feature type="transmembrane region" description="Helical" evidence="1">
    <location>
        <begin position="67"/>
        <end position="92"/>
    </location>
</feature>
<evidence type="ECO:0000313" key="2">
    <source>
        <dbReference type="EMBL" id="CAB3777386.1"/>
    </source>
</evidence>
<keyword evidence="3" id="KW-1185">Reference proteome</keyword>
<dbReference type="Proteomes" id="UP000494119">
    <property type="component" value="Unassembled WGS sequence"/>
</dbReference>
<organism evidence="2 3">
    <name type="scientific">Paraburkholderia caffeinitolerans</name>
    <dbReference type="NCBI Taxonomy" id="1723730"/>
    <lineage>
        <taxon>Bacteria</taxon>
        <taxon>Pseudomonadati</taxon>
        <taxon>Pseudomonadota</taxon>
        <taxon>Betaproteobacteria</taxon>
        <taxon>Burkholderiales</taxon>
        <taxon>Burkholderiaceae</taxon>
        <taxon>Paraburkholderia</taxon>
    </lineage>
</organism>
<dbReference type="RefSeq" id="WP_129564284.1">
    <property type="nucleotide sequence ID" value="NZ_CADIKL010000002.1"/>
</dbReference>
<feature type="transmembrane region" description="Helical" evidence="1">
    <location>
        <begin position="99"/>
        <end position="122"/>
    </location>
</feature>
<reference evidence="2 3" key="1">
    <citation type="submission" date="2020-04" db="EMBL/GenBank/DDBJ databases">
        <authorList>
            <person name="De Canck E."/>
        </authorList>
    </citation>
    <scope>NUCLEOTIDE SEQUENCE [LARGE SCALE GENOMIC DNA]</scope>
    <source>
        <strain evidence="2 3">LMG 28688</strain>
    </source>
</reference>
<protein>
    <submittedName>
        <fullName evidence="2">Uncharacterized protein</fullName>
    </submittedName>
</protein>
<name>A0A6J5FCK2_9BURK</name>
<feature type="transmembrane region" description="Helical" evidence="1">
    <location>
        <begin position="134"/>
        <end position="160"/>
    </location>
</feature>
<evidence type="ECO:0000256" key="1">
    <source>
        <dbReference type="SAM" id="Phobius"/>
    </source>
</evidence>
<sequence>MSPKLLFQMHLILGYVAWLLCFGAYVWPKLKSMEPFDAQRAIATLHSFRFFGLAFILPGVVSPDLPASFTAFATFAAYGDLTTGLLAMLALLTARIRTLFWSFVVAFNLVGALDLMLAYYHAVQADLPAHAGELGAMYAIPVIYVPVLAITHAAAFYLLLRPHFKAAPGYRSLGKS</sequence>
<gene>
    <name evidence="2" type="ORF">LMG28688_00347</name>
</gene>